<sequence length="468" mass="53305">MNAELGPDELEDIPEFVVFDDSSDFQEPIVIPDENNKRKIDDVESEEDEEDVTVCGICQKEWTNNGVHCITQMKCGHCFGRTCINLYKRDNTKNSKFNCPVCGQITTKREIRKIWPTKLFPEEEKYLDSLKSELKELDKRLKELALQNTAVKKDLIENKAVLDNMSPQIEAVPSQTIRDTQSTLPEPRQNRQFSFQSKISMEGEVYNVIDLNPLEDMAVVSAYQSQKRLYGFRKINMYDPSVTEFISTNHQNVIRDIKHSSNGMILSTGDDKTLKLTSIVKNLVVQSYQLSAPSRACSFDDKNLNLLYCGLTTGALMIYDVRNTRNHLSMLVNPERELPVISVMSKGNSIICTDRHSSYVWTSDGSEGEFTTRPLHILNENQEKNTNSQDSSTIYSISSTEKAFCTSKSNNGTMKHNINKVVGNSKPLIIKEDWSFTVQQETSSICRNTHFVRNDNVFLCYAEKDFVG</sequence>
<dbReference type="SUPFAM" id="SSF57850">
    <property type="entry name" value="RING/U-box"/>
    <property type="match status" value="1"/>
</dbReference>
<keyword evidence="7" id="KW-0808">Transferase</keyword>
<evidence type="ECO:0000256" key="9">
    <source>
        <dbReference type="ARBA" id="ARBA00022763"/>
    </source>
</evidence>
<dbReference type="InterPro" id="IPR036322">
    <property type="entry name" value="WD40_repeat_dom_sf"/>
</dbReference>
<keyword evidence="10" id="KW-0833">Ubl conjugation pathway</keyword>
<name>A0A8H7QZQ9_9FUNG</name>
<evidence type="ECO:0000256" key="13">
    <source>
        <dbReference type="ARBA" id="ARBA00034306"/>
    </source>
</evidence>
<keyword evidence="8" id="KW-0677">Repeat</keyword>
<dbReference type="AlphaFoldDB" id="A0A8H7QZQ9"/>
<keyword evidence="6" id="KW-0853">WD repeat</keyword>
<evidence type="ECO:0000256" key="14">
    <source>
        <dbReference type="PROSITE-ProRule" id="PRU00175"/>
    </source>
</evidence>
<keyword evidence="14" id="KW-0479">Metal-binding</keyword>
<dbReference type="GO" id="GO:0016604">
    <property type="term" value="C:nuclear body"/>
    <property type="evidence" value="ECO:0007669"/>
    <property type="project" value="UniProtKB-SubCell"/>
</dbReference>
<dbReference type="GO" id="GO:0036297">
    <property type="term" value="P:interstrand cross-link repair"/>
    <property type="evidence" value="ECO:0007669"/>
    <property type="project" value="InterPro"/>
</dbReference>
<dbReference type="Proteomes" id="UP000650833">
    <property type="component" value="Unassembled WGS sequence"/>
</dbReference>
<dbReference type="GO" id="GO:0005737">
    <property type="term" value="C:cytoplasm"/>
    <property type="evidence" value="ECO:0007669"/>
    <property type="project" value="UniProtKB-SubCell"/>
</dbReference>
<organism evidence="17 18">
    <name type="scientific">Mucor plumbeus</name>
    <dbReference type="NCBI Taxonomy" id="97098"/>
    <lineage>
        <taxon>Eukaryota</taxon>
        <taxon>Fungi</taxon>
        <taxon>Fungi incertae sedis</taxon>
        <taxon>Mucoromycota</taxon>
        <taxon>Mucoromycotina</taxon>
        <taxon>Mucoromycetes</taxon>
        <taxon>Mucorales</taxon>
        <taxon>Mucorineae</taxon>
        <taxon>Mucoraceae</taxon>
        <taxon>Mucor</taxon>
    </lineage>
</organism>
<evidence type="ECO:0000256" key="10">
    <source>
        <dbReference type="ARBA" id="ARBA00022786"/>
    </source>
</evidence>
<protein>
    <recommendedName>
        <fullName evidence="4">RING-type E3 ubiquitin transferase</fullName>
        <ecNumber evidence="4">2.3.2.27</ecNumber>
    </recommendedName>
</protein>
<evidence type="ECO:0000256" key="15">
    <source>
        <dbReference type="SAM" id="Coils"/>
    </source>
</evidence>
<evidence type="ECO:0000256" key="3">
    <source>
        <dbReference type="ARBA" id="ARBA00004906"/>
    </source>
</evidence>
<keyword evidence="12" id="KW-0539">Nucleus</keyword>
<evidence type="ECO:0000256" key="12">
    <source>
        <dbReference type="ARBA" id="ARBA00023242"/>
    </source>
</evidence>
<keyword evidence="14" id="KW-0863">Zinc-finger</keyword>
<dbReference type="InterPro" id="IPR037381">
    <property type="entry name" value="RFWD3"/>
</dbReference>
<evidence type="ECO:0000256" key="11">
    <source>
        <dbReference type="ARBA" id="ARBA00023204"/>
    </source>
</evidence>
<dbReference type="PANTHER" id="PTHR16047">
    <property type="entry name" value="RFWD3 PROTEIN"/>
    <property type="match status" value="1"/>
</dbReference>
<dbReference type="PROSITE" id="PS50089">
    <property type="entry name" value="ZF_RING_2"/>
    <property type="match status" value="1"/>
</dbReference>
<dbReference type="InterPro" id="IPR013083">
    <property type="entry name" value="Znf_RING/FYVE/PHD"/>
</dbReference>
<gene>
    <name evidence="17" type="ORF">INT46_004345</name>
</gene>
<comment type="catalytic activity">
    <reaction evidence="1">
        <text>S-ubiquitinyl-[E2 ubiquitin-conjugating enzyme]-L-cysteine + [acceptor protein]-L-lysine = [E2 ubiquitin-conjugating enzyme]-L-cysteine + N(6)-ubiquitinyl-[acceptor protein]-L-lysine.</text>
        <dbReference type="EC" id="2.3.2.27"/>
    </reaction>
</comment>
<dbReference type="InterPro" id="IPR015943">
    <property type="entry name" value="WD40/YVTN_repeat-like_dom_sf"/>
</dbReference>
<dbReference type="Gene3D" id="2.130.10.10">
    <property type="entry name" value="YVTN repeat-like/Quinoprotein amine dehydrogenase"/>
    <property type="match status" value="1"/>
</dbReference>
<evidence type="ECO:0000256" key="2">
    <source>
        <dbReference type="ARBA" id="ARBA00004496"/>
    </source>
</evidence>
<dbReference type="SUPFAM" id="SSF50978">
    <property type="entry name" value="WD40 repeat-like"/>
    <property type="match status" value="1"/>
</dbReference>
<dbReference type="Pfam" id="PF23419">
    <property type="entry name" value="WD40_RFWD3"/>
    <property type="match status" value="1"/>
</dbReference>
<proteinExistence type="predicted"/>
<dbReference type="EMBL" id="JAEPRC010000276">
    <property type="protein sequence ID" value="KAG2201716.1"/>
    <property type="molecule type" value="Genomic_DNA"/>
</dbReference>
<dbReference type="OrthoDB" id="8062037at2759"/>
<evidence type="ECO:0000256" key="5">
    <source>
        <dbReference type="ARBA" id="ARBA00022490"/>
    </source>
</evidence>
<feature type="coiled-coil region" evidence="15">
    <location>
        <begin position="127"/>
        <end position="154"/>
    </location>
</feature>
<keyword evidence="9" id="KW-0227">DNA damage</keyword>
<evidence type="ECO:0000256" key="4">
    <source>
        <dbReference type="ARBA" id="ARBA00012483"/>
    </source>
</evidence>
<keyword evidence="11" id="KW-0234">DNA repair</keyword>
<dbReference type="EC" id="2.3.2.27" evidence="4"/>
<evidence type="ECO:0000256" key="6">
    <source>
        <dbReference type="ARBA" id="ARBA00022574"/>
    </source>
</evidence>
<reference evidence="17" key="1">
    <citation type="submission" date="2020-12" db="EMBL/GenBank/DDBJ databases">
        <title>Metabolic potential, ecology and presence of endohyphal bacteria is reflected in genomic diversity of Mucoromycotina.</title>
        <authorList>
            <person name="Muszewska A."/>
            <person name="Okrasinska A."/>
            <person name="Steczkiewicz K."/>
            <person name="Drgas O."/>
            <person name="Orlowska M."/>
            <person name="Perlinska-Lenart U."/>
            <person name="Aleksandrzak-Piekarczyk T."/>
            <person name="Szatraj K."/>
            <person name="Zielenkiewicz U."/>
            <person name="Pilsyk S."/>
            <person name="Malc E."/>
            <person name="Mieczkowski P."/>
            <person name="Kruszewska J.S."/>
            <person name="Biernat P."/>
            <person name="Pawlowska J."/>
        </authorList>
    </citation>
    <scope>NUCLEOTIDE SEQUENCE</scope>
    <source>
        <strain evidence="17">CBS 226.32</strain>
    </source>
</reference>
<dbReference type="GO" id="GO:0008270">
    <property type="term" value="F:zinc ion binding"/>
    <property type="evidence" value="ECO:0007669"/>
    <property type="project" value="UniProtKB-KW"/>
</dbReference>
<dbReference type="Gene3D" id="3.30.40.10">
    <property type="entry name" value="Zinc/RING finger domain, C3HC4 (zinc finger)"/>
    <property type="match status" value="1"/>
</dbReference>
<evidence type="ECO:0000256" key="7">
    <source>
        <dbReference type="ARBA" id="ARBA00022679"/>
    </source>
</evidence>
<comment type="pathway">
    <text evidence="3">Protein modification; protein ubiquitination.</text>
</comment>
<dbReference type="PANTHER" id="PTHR16047:SF7">
    <property type="entry name" value="E3 UBIQUITIN-PROTEIN LIGASE RFWD3"/>
    <property type="match status" value="1"/>
</dbReference>
<comment type="subcellular location">
    <subcellularLocation>
        <location evidence="2">Cytoplasm</location>
    </subcellularLocation>
    <subcellularLocation>
        <location evidence="13">Nucleus</location>
        <location evidence="13">Nuclear body</location>
    </subcellularLocation>
</comment>
<comment type="caution">
    <text evidence="17">The sequence shown here is derived from an EMBL/GenBank/DDBJ whole genome shotgun (WGS) entry which is preliminary data.</text>
</comment>
<evidence type="ECO:0000313" key="17">
    <source>
        <dbReference type="EMBL" id="KAG2201716.1"/>
    </source>
</evidence>
<evidence type="ECO:0000313" key="18">
    <source>
        <dbReference type="Proteomes" id="UP000650833"/>
    </source>
</evidence>
<evidence type="ECO:0000259" key="16">
    <source>
        <dbReference type="PROSITE" id="PS50089"/>
    </source>
</evidence>
<evidence type="ECO:0000256" key="8">
    <source>
        <dbReference type="ARBA" id="ARBA00022737"/>
    </source>
</evidence>
<feature type="domain" description="RING-type" evidence="16">
    <location>
        <begin position="55"/>
        <end position="102"/>
    </location>
</feature>
<keyword evidence="14" id="KW-0862">Zinc</keyword>
<dbReference type="GO" id="GO:0016567">
    <property type="term" value="P:protein ubiquitination"/>
    <property type="evidence" value="ECO:0007669"/>
    <property type="project" value="InterPro"/>
</dbReference>
<keyword evidence="18" id="KW-1185">Reference proteome</keyword>
<dbReference type="InterPro" id="IPR001841">
    <property type="entry name" value="Znf_RING"/>
</dbReference>
<dbReference type="GO" id="GO:0061630">
    <property type="term" value="F:ubiquitin protein ligase activity"/>
    <property type="evidence" value="ECO:0007669"/>
    <property type="project" value="UniProtKB-EC"/>
</dbReference>
<evidence type="ECO:0000256" key="1">
    <source>
        <dbReference type="ARBA" id="ARBA00000900"/>
    </source>
</evidence>
<keyword evidence="5" id="KW-0963">Cytoplasm</keyword>
<accession>A0A8H7QZQ9</accession>
<keyword evidence="15" id="KW-0175">Coiled coil</keyword>
<dbReference type="InterPro" id="IPR056527">
    <property type="entry name" value="WD40_RFWD3"/>
</dbReference>